<evidence type="ECO:0000313" key="5">
    <source>
        <dbReference type="Proteomes" id="UP000018542"/>
    </source>
</evidence>
<feature type="domain" description="Ig-like SoxY" evidence="3">
    <location>
        <begin position="35"/>
        <end position="142"/>
    </location>
</feature>
<keyword evidence="5" id="KW-1185">Reference proteome</keyword>
<keyword evidence="1" id="KW-0732">Signal</keyword>
<dbReference type="OrthoDB" id="8538315at2"/>
<dbReference type="Pfam" id="PF13501">
    <property type="entry name" value="SoxY"/>
    <property type="match status" value="1"/>
</dbReference>
<dbReference type="InterPro" id="IPR013783">
    <property type="entry name" value="Ig-like_fold"/>
</dbReference>
<dbReference type="Pfam" id="PF08770">
    <property type="entry name" value="SoxZ"/>
    <property type="match status" value="1"/>
</dbReference>
<organism evidence="4 5">
    <name type="scientific">Hyphomicrobium nitrativorans NL23</name>
    <dbReference type="NCBI Taxonomy" id="1029756"/>
    <lineage>
        <taxon>Bacteria</taxon>
        <taxon>Pseudomonadati</taxon>
        <taxon>Pseudomonadota</taxon>
        <taxon>Alphaproteobacteria</taxon>
        <taxon>Hyphomicrobiales</taxon>
        <taxon>Hyphomicrobiaceae</taxon>
        <taxon>Hyphomicrobium</taxon>
    </lineage>
</organism>
<protein>
    <submittedName>
        <fullName evidence="4">Sulfur oxidation protein SoxZ</fullName>
    </submittedName>
</protein>
<reference evidence="4 5" key="1">
    <citation type="journal article" date="2014" name="Genome Announc.">
        <title>Complete Genome Sequence of Hyphomicrobium nitrativorans Strain NL23, a Denitrifying Bacterium Isolated from Biofilm of a Methanol-Fed Denitrification System Treating Seawater at the Montreal Biodome.</title>
        <authorList>
            <person name="Martineau C."/>
            <person name="Villeneuve C."/>
            <person name="Mauffrey F."/>
            <person name="Villemur R."/>
        </authorList>
    </citation>
    <scope>NUCLEOTIDE SEQUENCE [LARGE SCALE GENOMIC DNA]</scope>
    <source>
        <strain evidence="4">NL23</strain>
    </source>
</reference>
<name>V5SI82_9HYPH</name>
<feature type="signal peptide" evidence="1">
    <location>
        <begin position="1"/>
        <end position="19"/>
    </location>
</feature>
<evidence type="ECO:0000259" key="3">
    <source>
        <dbReference type="Pfam" id="PF13501"/>
    </source>
</evidence>
<dbReference type="InterPro" id="IPR014880">
    <property type="entry name" value="SoxZ_dom"/>
</dbReference>
<feature type="domain" description="Sulphur oxidation protein SoxZ" evidence="2">
    <location>
        <begin position="178"/>
        <end position="262"/>
    </location>
</feature>
<proteinExistence type="predicted"/>
<dbReference type="EMBL" id="CP006912">
    <property type="protein sequence ID" value="AHB49755.1"/>
    <property type="molecule type" value="Genomic_DNA"/>
</dbReference>
<dbReference type="HOGENOM" id="CLU_088210_0_0_5"/>
<dbReference type="SUPFAM" id="SSF81296">
    <property type="entry name" value="E set domains"/>
    <property type="match status" value="1"/>
</dbReference>
<accession>V5SI82</accession>
<dbReference type="Gene3D" id="2.60.40.10">
    <property type="entry name" value="Immunoglobulins"/>
    <property type="match status" value="1"/>
</dbReference>
<gene>
    <name evidence="4" type="ORF">W911_17315</name>
</gene>
<dbReference type="Gene3D" id="2.60.40.2470">
    <property type="entry name" value="SoxY domain"/>
    <property type="match status" value="1"/>
</dbReference>
<dbReference type="InterPro" id="IPR032711">
    <property type="entry name" value="SoxY"/>
</dbReference>
<dbReference type="Proteomes" id="UP000018542">
    <property type="component" value="Chromosome"/>
</dbReference>
<dbReference type="InterPro" id="IPR038162">
    <property type="entry name" value="SoxY_sf"/>
</dbReference>
<dbReference type="PATRIC" id="fig|1029756.8.peg.3602"/>
<sequence length="270" mass="28930">MVRRSALSSVLLAALIVTASGTYASAGERWDEIHAEAFGARTIHDGRGIVALTAPYRPDDVRSVPLSAEIALKDGRTVRAVSFIVDENPAPVAAVFRLGEARSEIRLATHIRLDQQSDVRVVVEASDGALYMVEQFVKFAGGQASCSAPPMGDPDEIAANMGKMNLTPVGAQPTGSRQAARARFELNHPNHTGMVLDQITLHYTPLRMVSRIEVRQGDVLMFEMTGSITLAQNPVVEFDYTTGSAAELVITAEDTDGAAWTQLFPIGPAG</sequence>
<dbReference type="RefSeq" id="WP_023788751.1">
    <property type="nucleotide sequence ID" value="NC_022997.1"/>
</dbReference>
<evidence type="ECO:0000259" key="2">
    <source>
        <dbReference type="Pfam" id="PF08770"/>
    </source>
</evidence>
<dbReference type="InterPro" id="IPR014756">
    <property type="entry name" value="Ig_E-set"/>
</dbReference>
<feature type="chain" id="PRO_5004740700" evidence="1">
    <location>
        <begin position="20"/>
        <end position="270"/>
    </location>
</feature>
<evidence type="ECO:0000256" key="1">
    <source>
        <dbReference type="SAM" id="SignalP"/>
    </source>
</evidence>
<dbReference type="InterPro" id="IPR030831">
    <property type="entry name" value="Fuse-rel_SoxYZ"/>
</dbReference>
<dbReference type="STRING" id="1029756.W911_17315"/>
<dbReference type="KEGG" id="hni:W911_17315"/>
<dbReference type="AlphaFoldDB" id="V5SI82"/>
<evidence type="ECO:0000313" key="4">
    <source>
        <dbReference type="EMBL" id="AHB49755.1"/>
    </source>
</evidence>
<dbReference type="NCBIfam" id="TIGR04557">
    <property type="entry name" value="fuse_rel_SoxYZ"/>
    <property type="match status" value="1"/>
</dbReference>